<dbReference type="EMBL" id="FNOB01000023">
    <property type="protein sequence ID" value="SDX65518.1"/>
    <property type="molecule type" value="Genomic_DNA"/>
</dbReference>
<accession>A0AAN4UUJ4</accession>
<name>A0AAN4UUJ4_9RHOB</name>
<dbReference type="AlphaFoldDB" id="A0AAN4UUJ4"/>
<evidence type="ECO:0000313" key="6">
    <source>
        <dbReference type="Proteomes" id="UP000634647"/>
    </source>
</evidence>
<feature type="chain" id="PRO_5042868705" evidence="1">
    <location>
        <begin position="21"/>
        <end position="251"/>
    </location>
</feature>
<dbReference type="Proteomes" id="UP000634647">
    <property type="component" value="Unassembled WGS sequence"/>
</dbReference>
<gene>
    <name evidence="3" type="ORF">GCM10008024_35030</name>
    <name evidence="4" type="ORF">SAMN05444006_1235</name>
</gene>
<reference evidence="4 5" key="2">
    <citation type="submission" date="2016-10" db="EMBL/GenBank/DDBJ databases">
        <authorList>
            <person name="Varghese N."/>
            <person name="Submissions S."/>
        </authorList>
    </citation>
    <scope>NUCLEOTIDE SEQUENCE [LARGE SCALE GENOMIC DNA]</scope>
    <source>
        <strain evidence="4 5">DSM 24802</strain>
    </source>
</reference>
<dbReference type="Pfam" id="PF09992">
    <property type="entry name" value="NAGPA"/>
    <property type="match status" value="1"/>
</dbReference>
<sequence>MLRAAAIALLPALLSPAAKAASPAGPCRDTSFQGRAYTICTVHAGDDLRIWQNTPDGTPYGSFERVGAKLGADGKQLAFAMNAGMFHADRQPVGLTVIDGQQVHGIVTSAGPGNFGMLPNGVFCIKGRGQGFAVIESRAFAKSPPSCRYATQSGPMLVINGALHARFMQDSPSLHLRNGVGVSADGKTAYFAISNQPVSFHDFASLFRDDLHTPDALYLDGSISRLYAPGLGREDAGLPIGPIVGMVIGRG</sequence>
<proteinExistence type="predicted"/>
<dbReference type="EMBL" id="BNAB01000021">
    <property type="protein sequence ID" value="GHE05167.1"/>
    <property type="molecule type" value="Genomic_DNA"/>
</dbReference>
<evidence type="ECO:0000259" key="2">
    <source>
        <dbReference type="Pfam" id="PF09992"/>
    </source>
</evidence>
<organism evidence="3 6">
    <name type="scientific">Allgaiera indica</name>
    <dbReference type="NCBI Taxonomy" id="765699"/>
    <lineage>
        <taxon>Bacteria</taxon>
        <taxon>Pseudomonadati</taxon>
        <taxon>Pseudomonadota</taxon>
        <taxon>Alphaproteobacteria</taxon>
        <taxon>Rhodobacterales</taxon>
        <taxon>Paracoccaceae</taxon>
        <taxon>Allgaiera</taxon>
    </lineage>
</organism>
<dbReference type="Proteomes" id="UP000199541">
    <property type="component" value="Unassembled WGS sequence"/>
</dbReference>
<evidence type="ECO:0000313" key="4">
    <source>
        <dbReference type="EMBL" id="SDX65518.1"/>
    </source>
</evidence>
<evidence type="ECO:0000313" key="5">
    <source>
        <dbReference type="Proteomes" id="UP000199541"/>
    </source>
</evidence>
<keyword evidence="1" id="KW-0732">Signal</keyword>
<reference evidence="3" key="1">
    <citation type="journal article" date="2014" name="Int. J. Syst. Evol. Microbiol.">
        <title>Complete genome sequence of Corynebacterium casei LMG S-19264T (=DSM 44701T), isolated from a smear-ripened cheese.</title>
        <authorList>
            <consortium name="US DOE Joint Genome Institute (JGI-PGF)"/>
            <person name="Walter F."/>
            <person name="Albersmeier A."/>
            <person name="Kalinowski J."/>
            <person name="Ruckert C."/>
        </authorList>
    </citation>
    <scope>NUCLEOTIDE SEQUENCE</scope>
    <source>
        <strain evidence="3">CGMCC 1.10859</strain>
    </source>
</reference>
<feature type="domain" description="Phosphodiester glycosidase" evidence="2">
    <location>
        <begin position="77"/>
        <end position="224"/>
    </location>
</feature>
<evidence type="ECO:0000256" key="1">
    <source>
        <dbReference type="SAM" id="SignalP"/>
    </source>
</evidence>
<keyword evidence="5" id="KW-1185">Reference proteome</keyword>
<protein>
    <submittedName>
        <fullName evidence="4">Uncharacterized protein YigE, DUF2233 family</fullName>
    </submittedName>
</protein>
<comment type="caution">
    <text evidence="3">The sequence shown here is derived from an EMBL/GenBank/DDBJ whole genome shotgun (WGS) entry which is preliminary data.</text>
</comment>
<reference evidence="3" key="3">
    <citation type="submission" date="2023-06" db="EMBL/GenBank/DDBJ databases">
        <authorList>
            <person name="Sun Q."/>
            <person name="Zhou Y."/>
        </authorList>
    </citation>
    <scope>NUCLEOTIDE SEQUENCE</scope>
    <source>
        <strain evidence="3">CGMCC 1.10859</strain>
    </source>
</reference>
<feature type="signal peptide" evidence="1">
    <location>
        <begin position="1"/>
        <end position="20"/>
    </location>
</feature>
<evidence type="ECO:0000313" key="3">
    <source>
        <dbReference type="EMBL" id="GHE05167.1"/>
    </source>
</evidence>
<dbReference type="InterPro" id="IPR018711">
    <property type="entry name" value="NAGPA"/>
</dbReference>